<evidence type="ECO:0000313" key="3">
    <source>
        <dbReference type="Proteomes" id="UP001596175"/>
    </source>
</evidence>
<protein>
    <submittedName>
        <fullName evidence="2">Cupin domain-containing protein</fullName>
    </submittedName>
</protein>
<dbReference type="InterPro" id="IPR009327">
    <property type="entry name" value="Cupin_DUF985"/>
</dbReference>
<dbReference type="SUPFAM" id="SSF51182">
    <property type="entry name" value="RmlC-like cupins"/>
    <property type="match status" value="1"/>
</dbReference>
<dbReference type="RefSeq" id="WP_378021651.1">
    <property type="nucleotide sequence ID" value="NZ_JBHSKG010000007.1"/>
</dbReference>
<gene>
    <name evidence="2" type="ORF">ACFPK1_14550</name>
</gene>
<dbReference type="Gene3D" id="2.60.120.10">
    <property type="entry name" value="Jelly Rolls"/>
    <property type="match status" value="1"/>
</dbReference>
<dbReference type="InterPro" id="IPR039935">
    <property type="entry name" value="YML079W-like"/>
</dbReference>
<evidence type="ECO:0000313" key="2">
    <source>
        <dbReference type="EMBL" id="MFC5139460.1"/>
    </source>
</evidence>
<dbReference type="PANTHER" id="PTHR33387">
    <property type="entry name" value="RMLC-LIKE JELLY ROLL FOLD PROTEIN"/>
    <property type="match status" value="1"/>
</dbReference>
<comment type="caution">
    <text evidence="2">The sequence shown here is derived from an EMBL/GenBank/DDBJ whole genome shotgun (WGS) entry which is preliminary data.</text>
</comment>
<evidence type="ECO:0000259" key="1">
    <source>
        <dbReference type="Pfam" id="PF06172"/>
    </source>
</evidence>
<dbReference type="Pfam" id="PF06172">
    <property type="entry name" value="Cupin_5"/>
    <property type="match status" value="1"/>
</dbReference>
<feature type="domain" description="DUF985" evidence="1">
    <location>
        <begin position="6"/>
        <end position="145"/>
    </location>
</feature>
<dbReference type="EMBL" id="JBHSKG010000007">
    <property type="protein sequence ID" value="MFC5139460.1"/>
    <property type="molecule type" value="Genomic_DNA"/>
</dbReference>
<name>A0ABV9ZFC0_9PSEU</name>
<reference evidence="3" key="1">
    <citation type="journal article" date="2019" name="Int. J. Syst. Evol. Microbiol.">
        <title>The Global Catalogue of Microorganisms (GCM) 10K type strain sequencing project: providing services to taxonomists for standard genome sequencing and annotation.</title>
        <authorList>
            <consortium name="The Broad Institute Genomics Platform"/>
            <consortium name="The Broad Institute Genome Sequencing Center for Infectious Disease"/>
            <person name="Wu L."/>
            <person name="Ma J."/>
        </authorList>
    </citation>
    <scope>NUCLEOTIDE SEQUENCE [LARGE SCALE GENOMIC DNA]</scope>
    <source>
        <strain evidence="3">XZYJ18</strain>
    </source>
</reference>
<proteinExistence type="predicted"/>
<dbReference type="InterPro" id="IPR014710">
    <property type="entry name" value="RmlC-like_jellyroll"/>
</dbReference>
<dbReference type="Proteomes" id="UP001596175">
    <property type="component" value="Unassembled WGS sequence"/>
</dbReference>
<dbReference type="InterPro" id="IPR011051">
    <property type="entry name" value="RmlC_Cupin_sf"/>
</dbReference>
<accession>A0ABV9ZFC0</accession>
<organism evidence="2 3">
    <name type="scientific">Actinomycetospora rhizophila</name>
    <dbReference type="NCBI Taxonomy" id="1416876"/>
    <lineage>
        <taxon>Bacteria</taxon>
        <taxon>Bacillati</taxon>
        <taxon>Actinomycetota</taxon>
        <taxon>Actinomycetes</taxon>
        <taxon>Pseudonocardiales</taxon>
        <taxon>Pseudonocardiaceae</taxon>
        <taxon>Actinomycetospora</taxon>
    </lineage>
</organism>
<sequence>MTPPLARALDLAPHPEGGWFRRTWTAGPTLHPAGYPGPRASATAIHYVLAPGEQSRWHRVRSDELWCWHRGPALSLWLGGGGDAPDDEGSREIVLGDRVEDGQAATALVPGGVWQRAAPAPGASTEVLVTCVVSPGFDDADFALAQDSEG</sequence>
<keyword evidence="3" id="KW-1185">Reference proteome</keyword>
<dbReference type="CDD" id="cd06121">
    <property type="entry name" value="cupin_YML079wp"/>
    <property type="match status" value="1"/>
</dbReference>
<dbReference type="PANTHER" id="PTHR33387:SF3">
    <property type="entry name" value="DUF985 DOMAIN-CONTAINING PROTEIN"/>
    <property type="match status" value="1"/>
</dbReference>